<feature type="compositionally biased region" description="Basic and acidic residues" evidence="1">
    <location>
        <begin position="372"/>
        <end position="383"/>
    </location>
</feature>
<evidence type="ECO:0000313" key="3">
    <source>
        <dbReference type="Proteomes" id="UP000724874"/>
    </source>
</evidence>
<protein>
    <submittedName>
        <fullName evidence="2">Uncharacterized protein</fullName>
    </submittedName>
</protein>
<accession>A0A9P5NZE5</accession>
<name>A0A9P5NZE5_GYMJU</name>
<dbReference type="Proteomes" id="UP000724874">
    <property type="component" value="Unassembled WGS sequence"/>
</dbReference>
<proteinExistence type="predicted"/>
<keyword evidence="3" id="KW-1185">Reference proteome</keyword>
<dbReference type="Gene3D" id="2.120.10.80">
    <property type="entry name" value="Kelch-type beta propeller"/>
    <property type="match status" value="1"/>
</dbReference>
<dbReference type="PANTHER" id="PTHR23244">
    <property type="entry name" value="KELCH REPEAT DOMAIN"/>
    <property type="match status" value="1"/>
</dbReference>
<organism evidence="2 3">
    <name type="scientific">Gymnopilus junonius</name>
    <name type="common">Spectacular rustgill mushroom</name>
    <name type="synonym">Gymnopilus spectabilis subsp. junonius</name>
    <dbReference type="NCBI Taxonomy" id="109634"/>
    <lineage>
        <taxon>Eukaryota</taxon>
        <taxon>Fungi</taxon>
        <taxon>Dikarya</taxon>
        <taxon>Basidiomycota</taxon>
        <taxon>Agaricomycotina</taxon>
        <taxon>Agaricomycetes</taxon>
        <taxon>Agaricomycetidae</taxon>
        <taxon>Agaricales</taxon>
        <taxon>Agaricineae</taxon>
        <taxon>Hymenogastraceae</taxon>
        <taxon>Gymnopilus</taxon>
    </lineage>
</organism>
<comment type="caution">
    <text evidence="2">The sequence shown here is derived from an EMBL/GenBank/DDBJ whole genome shotgun (WGS) entry which is preliminary data.</text>
</comment>
<dbReference type="InterPro" id="IPR015915">
    <property type="entry name" value="Kelch-typ_b-propeller"/>
</dbReference>
<reference evidence="2" key="1">
    <citation type="submission" date="2020-11" db="EMBL/GenBank/DDBJ databases">
        <authorList>
            <consortium name="DOE Joint Genome Institute"/>
            <person name="Ahrendt S."/>
            <person name="Riley R."/>
            <person name="Andreopoulos W."/>
            <person name="LaButti K."/>
            <person name="Pangilinan J."/>
            <person name="Ruiz-duenas F.J."/>
            <person name="Barrasa J.M."/>
            <person name="Sanchez-Garcia M."/>
            <person name="Camarero S."/>
            <person name="Miyauchi S."/>
            <person name="Serrano A."/>
            <person name="Linde D."/>
            <person name="Babiker R."/>
            <person name="Drula E."/>
            <person name="Ayuso-Fernandez I."/>
            <person name="Pacheco R."/>
            <person name="Padilla G."/>
            <person name="Ferreira P."/>
            <person name="Barriuso J."/>
            <person name="Kellner H."/>
            <person name="Castanera R."/>
            <person name="Alfaro M."/>
            <person name="Ramirez L."/>
            <person name="Pisabarro A.G."/>
            <person name="Kuo A."/>
            <person name="Tritt A."/>
            <person name="Lipzen A."/>
            <person name="He G."/>
            <person name="Yan M."/>
            <person name="Ng V."/>
            <person name="Cullen D."/>
            <person name="Martin F."/>
            <person name="Rosso M.-N."/>
            <person name="Henrissat B."/>
            <person name="Hibbett D."/>
            <person name="Martinez A.T."/>
            <person name="Grigoriev I.V."/>
        </authorList>
    </citation>
    <scope>NUCLEOTIDE SEQUENCE</scope>
    <source>
        <strain evidence="2">AH 44721</strain>
    </source>
</reference>
<dbReference type="AlphaFoldDB" id="A0A9P5NZE5"/>
<dbReference type="SUPFAM" id="SSF117281">
    <property type="entry name" value="Kelch motif"/>
    <property type="match status" value="1"/>
</dbReference>
<gene>
    <name evidence="2" type="ORF">CPB84DRAFT_1765289</name>
</gene>
<evidence type="ECO:0000313" key="2">
    <source>
        <dbReference type="EMBL" id="KAF8909716.1"/>
    </source>
</evidence>
<dbReference type="EMBL" id="JADNYJ010000008">
    <property type="protein sequence ID" value="KAF8909716.1"/>
    <property type="molecule type" value="Genomic_DNA"/>
</dbReference>
<feature type="region of interest" description="Disordered" evidence="1">
    <location>
        <begin position="366"/>
        <end position="404"/>
    </location>
</feature>
<sequence length="424" mass="48436">MAMNTNETWVAKQLQGGYPPLTVHSKTVIDSTREKVYIYGGWILGDEGEMPTPNFHVFDARTMTFTDLTKSLTYVAPGKPASKAMRNRKCRSLPSRSQAGLAFLEIRGQPMIFIFGGHDVGNPEGPSSTLIAINMELREWYIVEIEKNDFEAPAPRVRPTLVGVNEKLYIFGGIQKFSDPWVHHRTYSIIEFQPSSRKWKWVAVDVPYPATVPAGKVFGHGIPVYGGLMILLLPGKKQYKPRIQYEKDCFFYFLTKNNTFLQANVKGIPPKSIHWDFAFNYDPTLSAPTGLLPYGSPQKVPSVFICTWLYHRNRNLAPELWEYTLFPKDTFNKLGISNRIYKFRMDFQLFSLIGNRAFIMGWGNQTKSKPSRSVEDKKIKVEEGSMEDEDESTEDEEDTEQEPMCDTFVEIPVQTLLLKAEPED</sequence>
<evidence type="ECO:0000256" key="1">
    <source>
        <dbReference type="SAM" id="MobiDB-lite"/>
    </source>
</evidence>
<dbReference type="OrthoDB" id="3228507at2759"/>
<feature type="compositionally biased region" description="Acidic residues" evidence="1">
    <location>
        <begin position="384"/>
        <end position="403"/>
    </location>
</feature>